<dbReference type="SUPFAM" id="SSF55174">
    <property type="entry name" value="Alpha-L RNA-binding motif"/>
    <property type="match status" value="1"/>
</dbReference>
<dbReference type="InterPro" id="IPR002942">
    <property type="entry name" value="S4_RNA-bd"/>
</dbReference>
<dbReference type="PANTHER" id="PTHR21600:SF44">
    <property type="entry name" value="RIBOSOMAL LARGE SUBUNIT PSEUDOURIDINE SYNTHASE D"/>
    <property type="match status" value="1"/>
</dbReference>
<comment type="similarity">
    <text evidence="2 7">Belongs to the pseudouridine synthase RluA family.</text>
</comment>
<dbReference type="InterPro" id="IPR020103">
    <property type="entry name" value="PsdUridine_synth_cat_dom_sf"/>
</dbReference>
<dbReference type="InterPro" id="IPR006145">
    <property type="entry name" value="PsdUridine_synth_RsuA/RluA"/>
</dbReference>
<dbReference type="EC" id="5.4.99.-" evidence="7"/>
<gene>
    <name evidence="9" type="primary">rluD2_1</name>
    <name evidence="9" type="ORF">NCTC11087_00260</name>
</gene>
<evidence type="ECO:0000256" key="2">
    <source>
        <dbReference type="ARBA" id="ARBA00010876"/>
    </source>
</evidence>
<sequence>MENIVYTIDEKNQGGRLDKFVSTTMELSRKRVKDLLDQNQIQVNGKVEKASYSLQIQDQVSITLPPLQEVTIEPEAMNLDILYEDSDLLVINKPKGLVVHPAPGHTSNTLVNGLLYHCKDLSGINGEMRPGIVHRIDKDTSGLLIVCKNDKAHQAISQQLSDKTCHRDYLAIVHHPFSHSHGTINAPIGRDEKDRQKMAVTAKNSKDAVTHFTVLKNFKDFAYIRCSLETGRTHQIRVHMQYIGHPIAGDPKYSYKKTLDTNGQLLHACHIEFIHPTTKEKMTFDAPLDPIFKEILGRLEREESV</sequence>
<dbReference type="GO" id="GO:0000455">
    <property type="term" value="P:enzyme-directed rRNA pseudouridine synthesis"/>
    <property type="evidence" value="ECO:0007669"/>
    <property type="project" value="TreeGrafter"/>
</dbReference>
<dbReference type="NCBIfam" id="TIGR00005">
    <property type="entry name" value="rluA_subfam"/>
    <property type="match status" value="1"/>
</dbReference>
<dbReference type="Pfam" id="PF01479">
    <property type="entry name" value="S4"/>
    <property type="match status" value="1"/>
</dbReference>
<dbReference type="RefSeq" id="WP_115240811.1">
    <property type="nucleotide sequence ID" value="NZ_UHFX01000003.1"/>
</dbReference>
<evidence type="ECO:0000256" key="5">
    <source>
        <dbReference type="PIRSR" id="PIRSR606225-1"/>
    </source>
</evidence>
<keyword evidence="4 7" id="KW-0413">Isomerase</keyword>
<comment type="function">
    <text evidence="7">Responsible for synthesis of pseudouridine from uracil.</text>
</comment>
<dbReference type="SUPFAM" id="SSF55120">
    <property type="entry name" value="Pseudouridine synthase"/>
    <property type="match status" value="1"/>
</dbReference>
<feature type="active site" evidence="5">
    <location>
        <position position="137"/>
    </location>
</feature>
<dbReference type="Gene3D" id="3.10.290.10">
    <property type="entry name" value="RNA-binding S4 domain"/>
    <property type="match status" value="1"/>
</dbReference>
<protein>
    <recommendedName>
        <fullName evidence="7">Pseudouridine synthase</fullName>
        <ecNumber evidence="7">5.4.99.-</ecNumber>
    </recommendedName>
</protein>
<dbReference type="InterPro" id="IPR036986">
    <property type="entry name" value="S4_RNA-bd_sf"/>
</dbReference>
<dbReference type="InterPro" id="IPR050188">
    <property type="entry name" value="RluA_PseudoU_synthase"/>
</dbReference>
<dbReference type="PROSITE" id="PS50889">
    <property type="entry name" value="S4"/>
    <property type="match status" value="1"/>
</dbReference>
<accession>A0A380LHQ3</accession>
<dbReference type="Gene3D" id="3.30.2350.10">
    <property type="entry name" value="Pseudouridine synthase"/>
    <property type="match status" value="1"/>
</dbReference>
<evidence type="ECO:0000259" key="8">
    <source>
        <dbReference type="SMART" id="SM00363"/>
    </source>
</evidence>
<evidence type="ECO:0000256" key="6">
    <source>
        <dbReference type="PROSITE-ProRule" id="PRU00182"/>
    </source>
</evidence>
<dbReference type="CDD" id="cd02869">
    <property type="entry name" value="PseudoU_synth_RluA_like"/>
    <property type="match status" value="1"/>
</dbReference>
<evidence type="ECO:0000313" key="9">
    <source>
        <dbReference type="EMBL" id="SUO03399.1"/>
    </source>
</evidence>
<dbReference type="AlphaFoldDB" id="A0A380LHQ3"/>
<proteinExistence type="inferred from homology"/>
<evidence type="ECO:0000256" key="1">
    <source>
        <dbReference type="ARBA" id="ARBA00000073"/>
    </source>
</evidence>
<keyword evidence="10" id="KW-1185">Reference proteome</keyword>
<evidence type="ECO:0000256" key="4">
    <source>
        <dbReference type="ARBA" id="ARBA00023235"/>
    </source>
</evidence>
<evidence type="ECO:0000313" key="10">
    <source>
        <dbReference type="Proteomes" id="UP000255523"/>
    </source>
</evidence>
<organism evidence="9 10">
    <name type="scientific">Faecalicoccus pleomorphus</name>
    <dbReference type="NCBI Taxonomy" id="1323"/>
    <lineage>
        <taxon>Bacteria</taxon>
        <taxon>Bacillati</taxon>
        <taxon>Bacillota</taxon>
        <taxon>Erysipelotrichia</taxon>
        <taxon>Erysipelotrichales</taxon>
        <taxon>Erysipelotrichaceae</taxon>
        <taxon>Faecalicoccus</taxon>
    </lineage>
</organism>
<dbReference type="OrthoDB" id="9807829at2"/>
<comment type="catalytic activity">
    <reaction evidence="1 7">
        <text>a uridine in RNA = a pseudouridine in RNA</text>
        <dbReference type="Rhea" id="RHEA:48348"/>
        <dbReference type="Rhea" id="RHEA-COMP:12068"/>
        <dbReference type="Rhea" id="RHEA-COMP:12069"/>
        <dbReference type="ChEBI" id="CHEBI:65314"/>
        <dbReference type="ChEBI" id="CHEBI:65315"/>
    </reaction>
</comment>
<dbReference type="Pfam" id="PF00849">
    <property type="entry name" value="PseudoU_synth_2"/>
    <property type="match status" value="1"/>
</dbReference>
<evidence type="ECO:0000256" key="3">
    <source>
        <dbReference type="ARBA" id="ARBA00022884"/>
    </source>
</evidence>
<name>A0A380LHQ3_9FIRM</name>
<dbReference type="GeneID" id="77461254"/>
<dbReference type="GO" id="GO:0003723">
    <property type="term" value="F:RNA binding"/>
    <property type="evidence" value="ECO:0007669"/>
    <property type="project" value="UniProtKB-KW"/>
</dbReference>
<dbReference type="Proteomes" id="UP000255523">
    <property type="component" value="Unassembled WGS sequence"/>
</dbReference>
<feature type="domain" description="RNA-binding S4" evidence="8">
    <location>
        <begin position="15"/>
        <end position="71"/>
    </location>
</feature>
<dbReference type="GO" id="GO:0120159">
    <property type="term" value="F:rRNA pseudouridine synthase activity"/>
    <property type="evidence" value="ECO:0007669"/>
    <property type="project" value="UniProtKB-ARBA"/>
</dbReference>
<dbReference type="EMBL" id="UHFX01000003">
    <property type="protein sequence ID" value="SUO03399.1"/>
    <property type="molecule type" value="Genomic_DNA"/>
</dbReference>
<dbReference type="InterPro" id="IPR006225">
    <property type="entry name" value="PsdUridine_synth_RluC/D"/>
</dbReference>
<keyword evidence="3 6" id="KW-0694">RNA-binding</keyword>
<evidence type="ECO:0000256" key="7">
    <source>
        <dbReference type="RuleBase" id="RU362028"/>
    </source>
</evidence>
<dbReference type="PANTHER" id="PTHR21600">
    <property type="entry name" value="MITOCHONDRIAL RNA PSEUDOURIDINE SYNTHASE"/>
    <property type="match status" value="1"/>
</dbReference>
<dbReference type="PROSITE" id="PS01129">
    <property type="entry name" value="PSI_RLU"/>
    <property type="match status" value="1"/>
</dbReference>
<reference evidence="9 10" key="1">
    <citation type="submission" date="2018-06" db="EMBL/GenBank/DDBJ databases">
        <authorList>
            <consortium name="Pathogen Informatics"/>
            <person name="Doyle S."/>
        </authorList>
    </citation>
    <scope>NUCLEOTIDE SEQUENCE [LARGE SCALE GENOMIC DNA]</scope>
    <source>
        <strain evidence="9 10">NCTC11087</strain>
    </source>
</reference>
<dbReference type="SMART" id="SM00363">
    <property type="entry name" value="S4"/>
    <property type="match status" value="1"/>
</dbReference>
<dbReference type="FunFam" id="3.30.2350.10:FF:000006">
    <property type="entry name" value="Pseudouridine synthase"/>
    <property type="match status" value="1"/>
</dbReference>
<dbReference type="InterPro" id="IPR006224">
    <property type="entry name" value="PsdUridine_synth_RluA-like_CS"/>
</dbReference>
<dbReference type="CDD" id="cd00165">
    <property type="entry name" value="S4"/>
    <property type="match status" value="1"/>
</dbReference>